<dbReference type="Pfam" id="PF01936">
    <property type="entry name" value="NYN"/>
    <property type="match status" value="1"/>
</dbReference>
<protein>
    <submittedName>
        <fullName evidence="2">8820_t:CDS:1</fullName>
    </submittedName>
</protein>
<dbReference type="OrthoDB" id="2311180at2759"/>
<organism evidence="2 3">
    <name type="scientific">Paraglomus brasilianum</name>
    <dbReference type="NCBI Taxonomy" id="144538"/>
    <lineage>
        <taxon>Eukaryota</taxon>
        <taxon>Fungi</taxon>
        <taxon>Fungi incertae sedis</taxon>
        <taxon>Mucoromycota</taxon>
        <taxon>Glomeromycotina</taxon>
        <taxon>Glomeromycetes</taxon>
        <taxon>Paraglomerales</taxon>
        <taxon>Paraglomeraceae</taxon>
        <taxon>Paraglomus</taxon>
    </lineage>
</organism>
<feature type="non-terminal residue" evidence="2">
    <location>
        <position position="172"/>
    </location>
</feature>
<accession>A0A9N9EI44</accession>
<dbReference type="AlphaFoldDB" id="A0A9N9EI44"/>
<dbReference type="EMBL" id="CAJVPI010005824">
    <property type="protein sequence ID" value="CAG8675832.1"/>
    <property type="molecule type" value="Genomic_DNA"/>
</dbReference>
<feature type="domain" description="NYN" evidence="1">
    <location>
        <begin position="36"/>
        <end position="165"/>
    </location>
</feature>
<evidence type="ECO:0000259" key="1">
    <source>
        <dbReference type="Pfam" id="PF01936"/>
    </source>
</evidence>
<reference evidence="2" key="1">
    <citation type="submission" date="2021-06" db="EMBL/GenBank/DDBJ databases">
        <authorList>
            <person name="Kallberg Y."/>
            <person name="Tangrot J."/>
            <person name="Rosling A."/>
        </authorList>
    </citation>
    <scope>NUCLEOTIDE SEQUENCE</scope>
    <source>
        <strain evidence="2">BR232B</strain>
    </source>
</reference>
<evidence type="ECO:0000313" key="2">
    <source>
        <dbReference type="EMBL" id="CAG8675832.1"/>
    </source>
</evidence>
<dbReference type="InterPro" id="IPR021139">
    <property type="entry name" value="NYN"/>
</dbReference>
<dbReference type="GO" id="GO:0004540">
    <property type="term" value="F:RNA nuclease activity"/>
    <property type="evidence" value="ECO:0007669"/>
    <property type="project" value="InterPro"/>
</dbReference>
<gene>
    <name evidence="2" type="ORF">PBRASI_LOCUS11542</name>
</gene>
<dbReference type="Gene3D" id="3.40.50.1010">
    <property type="entry name" value="5'-nuclease"/>
    <property type="match status" value="1"/>
</dbReference>
<feature type="non-terminal residue" evidence="2">
    <location>
        <position position="1"/>
    </location>
</feature>
<keyword evidence="3" id="KW-1185">Reference proteome</keyword>
<dbReference type="Proteomes" id="UP000789739">
    <property type="component" value="Unassembled WGS sequence"/>
</dbReference>
<proteinExistence type="predicted"/>
<comment type="caution">
    <text evidence="2">The sequence shown here is derived from an EMBL/GenBank/DDBJ whole genome shotgun (WGS) entry which is preliminary data.</text>
</comment>
<name>A0A9N9EI44_9GLOM</name>
<evidence type="ECO:0000313" key="3">
    <source>
        <dbReference type="Proteomes" id="UP000789739"/>
    </source>
</evidence>
<sequence>KVLTGSSDTLYVIVDDSNLYIEGKFAVAEMECIGVVDGKRKSLCFNQLRLDYGRLLKMIQKGRTIGENLIVVGSIPPTDSLWEMIRNDGFTVKTYPRNAENREKRVDMKIGQYMNRIFRDKVPGMLALVAGDGDFQPVLQDAVLLGWMVEIYFWNSANSLELLCDENTPPLG</sequence>